<dbReference type="Proteomes" id="UP001197114">
    <property type="component" value="Unassembled WGS sequence"/>
</dbReference>
<feature type="chain" id="PRO_5046268946" description="Secreted protein" evidence="1">
    <location>
        <begin position="26"/>
        <end position="224"/>
    </location>
</feature>
<protein>
    <recommendedName>
        <fullName evidence="4">Secreted protein</fullName>
    </recommendedName>
</protein>
<keyword evidence="3" id="KW-1185">Reference proteome</keyword>
<gene>
    <name evidence="2" type="ORF">GKQ77_04380</name>
</gene>
<evidence type="ECO:0000313" key="3">
    <source>
        <dbReference type="Proteomes" id="UP001197114"/>
    </source>
</evidence>
<feature type="signal peptide" evidence="1">
    <location>
        <begin position="1"/>
        <end position="25"/>
    </location>
</feature>
<reference evidence="2 3" key="1">
    <citation type="submission" date="2019-11" db="EMBL/GenBank/DDBJ databases">
        <authorList>
            <person name="Ay H."/>
        </authorList>
    </citation>
    <scope>NUCLEOTIDE SEQUENCE [LARGE SCALE GENOMIC DNA]</scope>
    <source>
        <strain evidence="2 3">BG9H</strain>
    </source>
</reference>
<keyword evidence="1" id="KW-0732">Signal</keyword>
<proteinExistence type="predicted"/>
<comment type="caution">
    <text evidence="2">The sequence shown here is derived from an EMBL/GenBank/DDBJ whole genome shotgun (WGS) entry which is preliminary data.</text>
</comment>
<evidence type="ECO:0000256" key="1">
    <source>
        <dbReference type="SAM" id="SignalP"/>
    </source>
</evidence>
<accession>A0ABS6YHC4</accession>
<dbReference type="EMBL" id="WMBF01000021">
    <property type="protein sequence ID" value="MBW5420809.1"/>
    <property type="molecule type" value="Genomic_DNA"/>
</dbReference>
<evidence type="ECO:0000313" key="2">
    <source>
        <dbReference type="EMBL" id="MBW5420809.1"/>
    </source>
</evidence>
<sequence length="224" mass="23708">MRKKISVVAVVVAGLLSLAAAPVAAADSGGTGGTGRTGTACGSVKLSGALPAPPPGMTAQQKVTIGPDCEPRQGKVEFVPAKAGRASTAAAADSRQLRSWSEMFDCCNIRMTGLYTASTWNTEADRITDASTTVTHGWNREPWNAGWSLKSSDSTEDCTRDCAVSKVRAHAEFGYQGIFDPTGGWYANTHDSAIELRSDGTAQCTFDVDLRHTFVGWNWVRGCS</sequence>
<organism evidence="2 3">
    <name type="scientific">Streptomyces anatolicus</name>
    <dbReference type="NCBI Taxonomy" id="2675858"/>
    <lineage>
        <taxon>Bacteria</taxon>
        <taxon>Bacillati</taxon>
        <taxon>Actinomycetota</taxon>
        <taxon>Actinomycetes</taxon>
        <taxon>Kitasatosporales</taxon>
        <taxon>Streptomycetaceae</taxon>
        <taxon>Streptomyces</taxon>
    </lineage>
</organism>
<name>A0ABS6YHC4_9ACTN</name>
<dbReference type="RefSeq" id="WP_219687373.1">
    <property type="nucleotide sequence ID" value="NZ_WMBF01000021.1"/>
</dbReference>
<evidence type="ECO:0008006" key="4">
    <source>
        <dbReference type="Google" id="ProtNLM"/>
    </source>
</evidence>